<sequence>MNTCTLQIHAQGQWHDVASVSLWGDAAQGWRAKTYAGYAVDWSVDQFGQRDAHALSVNYPVGLEPLECAHWPVWLMDMLPQGFGRAELLRRLGLPTTLEQAGDWPLLLAGAGNPIGHMRVKEAAQWLHAQSAQWATQPGAMVRGFAVDEVSARVEEFSEHLAQHGLFVAGSSGVQGEWPKLLLTLDDAGLLHLDHTLPDAQAARHYVVKFSRGSDAALAQILRHEPVYMELARLLGLRVHGPLRLEGGRVLFIPRFDRRVQLTAQGRRVKRLAQESIASLTGHNGFDSVPSHDAVCRALVAHCTDPQAEVLEYLRRDVANLALGNKDNHARNTAIQRDFEGHVALTPLFDFAPMYLHPDGIARRIRWEGNDNGQPDWPLVLDAVCSPDNDPQGKLNRTALAQGLAAMAAPLAQLAEQGVALGLQADVHAHLQRGLGAMAERMHALAAVQGDE</sequence>
<proteinExistence type="inferred from homology"/>
<accession>A0ABR8S770</accession>
<organism evidence="5 6">
    <name type="scientific">Comamonas avium</name>
    <dbReference type="NCBI Taxonomy" id="2762231"/>
    <lineage>
        <taxon>Bacteria</taxon>
        <taxon>Pseudomonadati</taxon>
        <taxon>Pseudomonadota</taxon>
        <taxon>Betaproteobacteria</taxon>
        <taxon>Burkholderiales</taxon>
        <taxon>Comamonadaceae</taxon>
        <taxon>Comamonas</taxon>
    </lineage>
</organism>
<dbReference type="Proteomes" id="UP000634919">
    <property type="component" value="Unassembled WGS sequence"/>
</dbReference>
<evidence type="ECO:0000259" key="4">
    <source>
        <dbReference type="Pfam" id="PF07804"/>
    </source>
</evidence>
<name>A0ABR8S770_9BURK</name>
<dbReference type="InterPro" id="IPR012893">
    <property type="entry name" value="HipA-like_C"/>
</dbReference>
<gene>
    <name evidence="5" type="ORF">H9646_02200</name>
</gene>
<comment type="caution">
    <text evidence="5">The sequence shown here is derived from an EMBL/GenBank/DDBJ whole genome shotgun (WGS) entry which is preliminary data.</text>
</comment>
<evidence type="ECO:0000256" key="1">
    <source>
        <dbReference type="ARBA" id="ARBA00010164"/>
    </source>
</evidence>
<evidence type="ECO:0000313" key="5">
    <source>
        <dbReference type="EMBL" id="MBD7959280.1"/>
    </source>
</evidence>
<reference evidence="5 6" key="1">
    <citation type="submission" date="2020-08" db="EMBL/GenBank/DDBJ databases">
        <title>A Genomic Blueprint of the Chicken Gut Microbiome.</title>
        <authorList>
            <person name="Gilroy R."/>
            <person name="Ravi A."/>
            <person name="Getino M."/>
            <person name="Pursley I."/>
            <person name="Horton D.L."/>
            <person name="Alikhan N.-F."/>
            <person name="Baker D."/>
            <person name="Gharbi K."/>
            <person name="Hall N."/>
            <person name="Watson M."/>
            <person name="Adriaenssens E.M."/>
            <person name="Foster-Nyarko E."/>
            <person name="Jarju S."/>
            <person name="Secka A."/>
            <person name="Antonio M."/>
            <person name="Oren A."/>
            <person name="Chaudhuri R."/>
            <person name="La Ragione R.M."/>
            <person name="Hildebrand F."/>
            <person name="Pallen M.J."/>
        </authorList>
    </citation>
    <scope>NUCLEOTIDE SEQUENCE [LARGE SCALE GENOMIC DNA]</scope>
    <source>
        <strain evidence="5 6">Sa2CVA6</strain>
    </source>
</reference>
<dbReference type="RefSeq" id="WP_191721680.1">
    <property type="nucleotide sequence ID" value="NZ_JACSQK010000001.1"/>
</dbReference>
<dbReference type="EMBL" id="JACSQK010000001">
    <property type="protein sequence ID" value="MBD7959280.1"/>
    <property type="molecule type" value="Genomic_DNA"/>
</dbReference>
<evidence type="ECO:0000313" key="6">
    <source>
        <dbReference type="Proteomes" id="UP000634919"/>
    </source>
</evidence>
<dbReference type="PANTHER" id="PTHR37419:SF8">
    <property type="entry name" value="TOXIN YJJJ"/>
    <property type="match status" value="1"/>
</dbReference>
<keyword evidence="2" id="KW-0808">Transferase</keyword>
<dbReference type="InterPro" id="IPR016869">
    <property type="entry name" value="UCP028135_HipA-like"/>
</dbReference>
<comment type="similarity">
    <text evidence="1">Belongs to the HipA Ser/Thr kinase family.</text>
</comment>
<feature type="domain" description="HipA-like C-terminal" evidence="4">
    <location>
        <begin position="174"/>
        <end position="366"/>
    </location>
</feature>
<evidence type="ECO:0000256" key="2">
    <source>
        <dbReference type="ARBA" id="ARBA00022679"/>
    </source>
</evidence>
<evidence type="ECO:0000256" key="3">
    <source>
        <dbReference type="ARBA" id="ARBA00022777"/>
    </source>
</evidence>
<dbReference type="PANTHER" id="PTHR37419">
    <property type="entry name" value="SERINE/THREONINE-PROTEIN KINASE TOXIN HIPA"/>
    <property type="match status" value="1"/>
</dbReference>
<dbReference type="Pfam" id="PF07804">
    <property type="entry name" value="HipA_C"/>
    <property type="match status" value="1"/>
</dbReference>
<dbReference type="InterPro" id="IPR052028">
    <property type="entry name" value="HipA_Ser/Thr_kinase"/>
</dbReference>
<keyword evidence="6" id="KW-1185">Reference proteome</keyword>
<protein>
    <submittedName>
        <fullName evidence="5">HipA domain-containing protein</fullName>
    </submittedName>
</protein>
<dbReference type="PIRSF" id="PIRSF028135">
    <property type="entry name" value="UCP028135_HipA-like"/>
    <property type="match status" value="1"/>
</dbReference>
<keyword evidence="3" id="KW-0418">Kinase</keyword>